<keyword evidence="4 5" id="KW-0862">Zinc</keyword>
<organism evidence="7 8">
    <name type="scientific">Ditylenchus destructor</name>
    <dbReference type="NCBI Taxonomy" id="166010"/>
    <lineage>
        <taxon>Eukaryota</taxon>
        <taxon>Metazoa</taxon>
        <taxon>Ecdysozoa</taxon>
        <taxon>Nematoda</taxon>
        <taxon>Chromadorea</taxon>
        <taxon>Rhabditida</taxon>
        <taxon>Tylenchina</taxon>
        <taxon>Tylenchomorpha</taxon>
        <taxon>Sphaerularioidea</taxon>
        <taxon>Anguinidae</taxon>
        <taxon>Anguininae</taxon>
        <taxon>Ditylenchus</taxon>
    </lineage>
</organism>
<keyword evidence="8" id="KW-1185">Reference proteome</keyword>
<dbReference type="GO" id="GO:0008270">
    <property type="term" value="F:zinc ion binding"/>
    <property type="evidence" value="ECO:0007669"/>
    <property type="project" value="UniProtKB-KW"/>
</dbReference>
<dbReference type="PROSITE" id="PS50103">
    <property type="entry name" value="ZF_C3H1"/>
    <property type="match status" value="2"/>
</dbReference>
<evidence type="ECO:0000256" key="5">
    <source>
        <dbReference type="PROSITE-ProRule" id="PRU00723"/>
    </source>
</evidence>
<comment type="caution">
    <text evidence="7">The sequence shown here is derived from an EMBL/GenBank/DDBJ whole genome shotgun (WGS) entry which is preliminary data.</text>
</comment>
<proteinExistence type="predicted"/>
<dbReference type="SUPFAM" id="SSF90229">
    <property type="entry name" value="CCCH zinc finger"/>
    <property type="match status" value="2"/>
</dbReference>
<evidence type="ECO:0000256" key="3">
    <source>
        <dbReference type="ARBA" id="ARBA00022771"/>
    </source>
</evidence>
<dbReference type="Proteomes" id="UP001201812">
    <property type="component" value="Unassembled WGS sequence"/>
</dbReference>
<reference evidence="7" key="1">
    <citation type="submission" date="2022-01" db="EMBL/GenBank/DDBJ databases">
        <title>Genome Sequence Resource for Two Populations of Ditylenchus destructor, the Migratory Endoparasitic Phytonematode.</title>
        <authorList>
            <person name="Zhang H."/>
            <person name="Lin R."/>
            <person name="Xie B."/>
        </authorList>
    </citation>
    <scope>NUCLEOTIDE SEQUENCE</scope>
    <source>
        <strain evidence="7">BazhouSP</strain>
    </source>
</reference>
<dbReference type="GO" id="GO:0043186">
    <property type="term" value="C:P granule"/>
    <property type="evidence" value="ECO:0007669"/>
    <property type="project" value="UniProtKB-ARBA"/>
</dbReference>
<dbReference type="GO" id="GO:0003730">
    <property type="term" value="F:mRNA 3'-UTR binding"/>
    <property type="evidence" value="ECO:0007669"/>
    <property type="project" value="TreeGrafter"/>
</dbReference>
<keyword evidence="3 5" id="KW-0863">Zinc-finger</keyword>
<dbReference type="SMART" id="SM00356">
    <property type="entry name" value="ZnF_C3H1"/>
    <property type="match status" value="2"/>
</dbReference>
<accession>A0AAD4QT91</accession>
<evidence type="ECO:0000313" key="7">
    <source>
        <dbReference type="EMBL" id="KAI1698769.1"/>
    </source>
</evidence>
<feature type="zinc finger region" description="C3H1-type" evidence="5">
    <location>
        <begin position="34"/>
        <end position="62"/>
    </location>
</feature>
<evidence type="ECO:0000256" key="1">
    <source>
        <dbReference type="ARBA" id="ARBA00022723"/>
    </source>
</evidence>
<feature type="domain" description="C3H1-type" evidence="6">
    <location>
        <begin position="34"/>
        <end position="62"/>
    </location>
</feature>
<dbReference type="Gene3D" id="4.10.1000.10">
    <property type="entry name" value="Zinc finger, CCCH-type"/>
    <property type="match status" value="2"/>
</dbReference>
<keyword evidence="2" id="KW-0677">Repeat</keyword>
<evidence type="ECO:0000256" key="2">
    <source>
        <dbReference type="ARBA" id="ARBA00022737"/>
    </source>
</evidence>
<feature type="zinc finger region" description="C3H1-type" evidence="5">
    <location>
        <begin position="78"/>
        <end position="106"/>
    </location>
</feature>
<dbReference type="PANTHER" id="PTHR12547:SF71">
    <property type="entry name" value="CCCH-TYPE ZINC FINGER PROTEIN MOE-3-RELATED"/>
    <property type="match status" value="1"/>
</dbReference>
<sequence>MAKQSVIDISLYINPAKTKEAKRNNGSPSRFEQTFKTVMCKSWLETLSCRFGGRCKFAHGVSELRHVDHLHSLASNPKYKTRLCVIYINKGICPYGHLCLFIHPNSAAGNTDVNNDNDPISSPESEMSSEYNICGISSLGQSNFNLFSCFSYSASVIKPPELDKSQEYNIWDKQSVRRTLATSFICS</sequence>
<dbReference type="AlphaFoldDB" id="A0AAD4QT91"/>
<evidence type="ECO:0000313" key="8">
    <source>
        <dbReference type="Proteomes" id="UP001201812"/>
    </source>
</evidence>
<keyword evidence="1 5" id="KW-0479">Metal-binding</keyword>
<protein>
    <submittedName>
        <fullName evidence="7">Zinc finger c-x8-C-x5-C-x3-H type (And similar) domain-containing protein</fullName>
    </submittedName>
</protein>
<dbReference type="Pfam" id="PF00642">
    <property type="entry name" value="zf-CCCH"/>
    <property type="match status" value="1"/>
</dbReference>
<dbReference type="GO" id="GO:0005829">
    <property type="term" value="C:cytosol"/>
    <property type="evidence" value="ECO:0007669"/>
    <property type="project" value="TreeGrafter"/>
</dbReference>
<dbReference type="InterPro" id="IPR045877">
    <property type="entry name" value="ZFP36-like"/>
</dbReference>
<dbReference type="PANTHER" id="PTHR12547">
    <property type="entry name" value="CCCH ZINC FINGER/TIS11-RELATED"/>
    <property type="match status" value="1"/>
</dbReference>
<feature type="domain" description="C3H1-type" evidence="6">
    <location>
        <begin position="78"/>
        <end position="106"/>
    </location>
</feature>
<evidence type="ECO:0000259" key="6">
    <source>
        <dbReference type="PROSITE" id="PS50103"/>
    </source>
</evidence>
<dbReference type="InterPro" id="IPR000571">
    <property type="entry name" value="Znf_CCCH"/>
</dbReference>
<dbReference type="InterPro" id="IPR036855">
    <property type="entry name" value="Znf_CCCH_sf"/>
</dbReference>
<dbReference type="FunFam" id="4.10.1000.10:FF:000001">
    <property type="entry name" value="zinc finger CCCH domain-containing protein 15-like"/>
    <property type="match status" value="1"/>
</dbReference>
<gene>
    <name evidence="7" type="ORF">DdX_17726</name>
</gene>
<evidence type="ECO:0000256" key="4">
    <source>
        <dbReference type="ARBA" id="ARBA00022833"/>
    </source>
</evidence>
<dbReference type="EMBL" id="JAKKPZ010000205">
    <property type="protein sequence ID" value="KAI1698769.1"/>
    <property type="molecule type" value="Genomic_DNA"/>
</dbReference>
<name>A0AAD4QT91_9BILA</name>